<accession>A0A2T4B9V1</accession>
<reference evidence="7" key="1">
    <citation type="submission" date="2016-07" db="EMBL/GenBank/DDBJ databases">
        <title>Multiple horizontal gene transfer events from other fungi enriched the ability of initially mycotrophic Trichoderma (Ascomycota) to feed on dead plant biomass.</title>
        <authorList>
            <consortium name="DOE Joint Genome Institute"/>
            <person name="Atanasova L."/>
            <person name="Chenthamara K."/>
            <person name="Zhang J."/>
            <person name="Grujic M."/>
            <person name="Henrissat B."/>
            <person name="Kuo A."/>
            <person name="Aerts A."/>
            <person name="Salamov A."/>
            <person name="Lipzen A."/>
            <person name="Labutti K."/>
            <person name="Barry K."/>
            <person name="Miao Y."/>
            <person name="Rahimi M.J."/>
            <person name="Shen Q."/>
            <person name="Grigoriev I.V."/>
            <person name="Kubicek C.P."/>
            <person name="Druzhinina I.S."/>
        </authorList>
    </citation>
    <scope>NUCLEOTIDE SEQUENCE [LARGE SCALE GENOMIC DNA]</scope>
    <source>
        <strain evidence="7">TUCIM 6016</strain>
    </source>
</reference>
<evidence type="ECO:0000256" key="2">
    <source>
        <dbReference type="ARBA" id="ARBA00022723"/>
    </source>
</evidence>
<dbReference type="Gene3D" id="3.60.15.10">
    <property type="entry name" value="Ribonuclease Z/Hydroxyacylglutathione hydrolase-like"/>
    <property type="match status" value="1"/>
</dbReference>
<sequence length="414" mass="45472">MSEQPKWLSAPHSAQTVRVRLIEEIGTLSLPSALFLDPVSEGHEVTSGPALAFLIENKTLGKMALFDLGIRKDWWNLPPNVRDSLAFCVGVKVEKGVPEVLRDAGISLQDIDDIIWSHSHLDHRGDVSLFPPTTTLHYGKKLAALKPESTGAAEAVFLASDFAGRPNKEVDFSDSTFTIGGFPALDFYGDGSFYLLDTPGHDHGHISALARTTSTAAGQEKDTFILLSGDACHFCGVLRPNASHPFPSREFPDNGVGLAGVERPEVLLMRHPQFPQFSDGRDLVNEAARTTAWYRVSKGQLSTFVDPVVGQATADRLREAFDEANNVFVALAHDTSLLVHVNGTPLLPTLNKAPQEDLNGWYLEGWKDRLYWTWTDQLGKTDGNGKVDAPKPLVVGFWMHGVKYDKVQEVIEHA</sequence>
<evidence type="ECO:0000259" key="5">
    <source>
        <dbReference type="Pfam" id="PF00753"/>
    </source>
</evidence>
<dbReference type="Proteomes" id="UP000241546">
    <property type="component" value="Unassembled WGS sequence"/>
</dbReference>
<dbReference type="InterPro" id="IPR001279">
    <property type="entry name" value="Metallo-B-lactamas"/>
</dbReference>
<dbReference type="OrthoDB" id="10250730at2759"/>
<dbReference type="GeneID" id="36606005"/>
<dbReference type="EMBL" id="KZ680213">
    <property type="protein sequence ID" value="PTB66094.1"/>
    <property type="molecule type" value="Genomic_DNA"/>
</dbReference>
<gene>
    <name evidence="6" type="ORF">BBK36DRAFT_19803</name>
</gene>
<proteinExistence type="inferred from homology"/>
<dbReference type="AlphaFoldDB" id="A0A2T4B9V1"/>
<dbReference type="SUPFAM" id="SSF56281">
    <property type="entry name" value="Metallo-hydrolase/oxidoreductase"/>
    <property type="match status" value="1"/>
</dbReference>
<dbReference type="RefSeq" id="XP_024749414.1">
    <property type="nucleotide sequence ID" value="XM_024897887.1"/>
</dbReference>
<keyword evidence="2" id="KW-0479">Metal-binding</keyword>
<feature type="domain" description="Metallo-beta-lactamase" evidence="5">
    <location>
        <begin position="49"/>
        <end position="207"/>
    </location>
</feature>
<comment type="similarity">
    <text evidence="1">Belongs to the metallo-beta-lactamase superfamily.</text>
</comment>
<dbReference type="PANTHER" id="PTHR42978:SF5">
    <property type="entry name" value="METALLO-BETA-LACTAMASE DOMAIN-CONTAINING PROTEIN"/>
    <property type="match status" value="1"/>
</dbReference>
<evidence type="ECO:0000256" key="4">
    <source>
        <dbReference type="ARBA" id="ARBA00022833"/>
    </source>
</evidence>
<keyword evidence="7" id="KW-1185">Reference proteome</keyword>
<protein>
    <recommendedName>
        <fullName evidence="5">Metallo-beta-lactamase domain-containing protein</fullName>
    </recommendedName>
</protein>
<evidence type="ECO:0000313" key="6">
    <source>
        <dbReference type="EMBL" id="PTB66094.1"/>
    </source>
</evidence>
<dbReference type="GO" id="GO:0016787">
    <property type="term" value="F:hydrolase activity"/>
    <property type="evidence" value="ECO:0007669"/>
    <property type="project" value="UniProtKB-KW"/>
</dbReference>
<dbReference type="InterPro" id="IPR051013">
    <property type="entry name" value="MBL_superfamily_lactonases"/>
</dbReference>
<keyword evidence="3" id="KW-0378">Hydrolase</keyword>
<evidence type="ECO:0000256" key="1">
    <source>
        <dbReference type="ARBA" id="ARBA00007749"/>
    </source>
</evidence>
<organism evidence="6 7">
    <name type="scientific">Trichoderma citrinoviride</name>
    <dbReference type="NCBI Taxonomy" id="58853"/>
    <lineage>
        <taxon>Eukaryota</taxon>
        <taxon>Fungi</taxon>
        <taxon>Dikarya</taxon>
        <taxon>Ascomycota</taxon>
        <taxon>Pezizomycotina</taxon>
        <taxon>Sordariomycetes</taxon>
        <taxon>Hypocreomycetidae</taxon>
        <taxon>Hypocreales</taxon>
        <taxon>Hypocreaceae</taxon>
        <taxon>Trichoderma</taxon>
    </lineage>
</organism>
<dbReference type="CDD" id="cd07730">
    <property type="entry name" value="metallo-hydrolase-like_MBL-fold"/>
    <property type="match status" value="1"/>
</dbReference>
<dbReference type="Pfam" id="PF00753">
    <property type="entry name" value="Lactamase_B"/>
    <property type="match status" value="1"/>
</dbReference>
<dbReference type="InterPro" id="IPR036866">
    <property type="entry name" value="RibonucZ/Hydroxyglut_hydro"/>
</dbReference>
<name>A0A2T4B9V1_9HYPO</name>
<dbReference type="PANTHER" id="PTHR42978">
    <property type="entry name" value="QUORUM-QUENCHING LACTONASE YTNP-RELATED-RELATED"/>
    <property type="match status" value="1"/>
</dbReference>
<evidence type="ECO:0000313" key="7">
    <source>
        <dbReference type="Proteomes" id="UP000241546"/>
    </source>
</evidence>
<dbReference type="GO" id="GO:0046872">
    <property type="term" value="F:metal ion binding"/>
    <property type="evidence" value="ECO:0007669"/>
    <property type="project" value="UniProtKB-KW"/>
</dbReference>
<keyword evidence="4" id="KW-0862">Zinc</keyword>
<evidence type="ECO:0000256" key="3">
    <source>
        <dbReference type="ARBA" id="ARBA00022801"/>
    </source>
</evidence>